<gene>
    <name evidence="15" type="ORF">OE88DRAFT_1651672</name>
</gene>
<dbReference type="EMBL" id="ML213504">
    <property type="protein sequence ID" value="TFK55384.1"/>
    <property type="molecule type" value="Genomic_DNA"/>
</dbReference>
<keyword evidence="7" id="KW-0492">Microsome</keyword>
<evidence type="ECO:0000256" key="2">
    <source>
        <dbReference type="ARBA" id="ARBA00022448"/>
    </source>
</evidence>
<evidence type="ECO:0000313" key="15">
    <source>
        <dbReference type="EMBL" id="TFK55384.1"/>
    </source>
</evidence>
<keyword evidence="10" id="KW-0472">Membrane</keyword>
<keyword evidence="9 13" id="KW-0408">Iron</keyword>
<dbReference type="PROSITE" id="PS50255">
    <property type="entry name" value="CYTOCHROME_B5_2"/>
    <property type="match status" value="1"/>
</dbReference>
<evidence type="ECO:0000256" key="5">
    <source>
        <dbReference type="ARBA" id="ARBA00022723"/>
    </source>
</evidence>
<evidence type="ECO:0000256" key="6">
    <source>
        <dbReference type="ARBA" id="ARBA00022824"/>
    </source>
</evidence>
<evidence type="ECO:0000256" key="8">
    <source>
        <dbReference type="ARBA" id="ARBA00022982"/>
    </source>
</evidence>
<evidence type="ECO:0000256" key="13">
    <source>
        <dbReference type="RuleBase" id="RU362121"/>
    </source>
</evidence>
<evidence type="ECO:0000256" key="1">
    <source>
        <dbReference type="ARBA" id="ARBA00004131"/>
    </source>
</evidence>
<keyword evidence="4" id="KW-0812">Transmembrane</keyword>
<keyword evidence="16" id="KW-1185">Reference proteome</keyword>
<dbReference type="PROSITE" id="PS00191">
    <property type="entry name" value="CYTOCHROME_B5_1"/>
    <property type="match status" value="1"/>
</dbReference>
<dbReference type="GO" id="GO:0005789">
    <property type="term" value="C:endoplasmic reticulum membrane"/>
    <property type="evidence" value="ECO:0007669"/>
    <property type="project" value="UniProtKB-SubCell"/>
</dbReference>
<evidence type="ECO:0000256" key="10">
    <source>
        <dbReference type="ARBA" id="ARBA00023136"/>
    </source>
</evidence>
<dbReference type="PRINTS" id="PR00363">
    <property type="entry name" value="CYTOCHROMEB5"/>
</dbReference>
<dbReference type="Proteomes" id="UP000305948">
    <property type="component" value="Unassembled WGS sequence"/>
</dbReference>
<reference evidence="15 16" key="1">
    <citation type="journal article" date="2019" name="Nat. Ecol. Evol.">
        <title>Megaphylogeny resolves global patterns of mushroom evolution.</title>
        <authorList>
            <person name="Varga T."/>
            <person name="Krizsan K."/>
            <person name="Foldi C."/>
            <person name="Dima B."/>
            <person name="Sanchez-Garcia M."/>
            <person name="Sanchez-Ramirez S."/>
            <person name="Szollosi G.J."/>
            <person name="Szarkandi J.G."/>
            <person name="Papp V."/>
            <person name="Albert L."/>
            <person name="Andreopoulos W."/>
            <person name="Angelini C."/>
            <person name="Antonin V."/>
            <person name="Barry K.W."/>
            <person name="Bougher N.L."/>
            <person name="Buchanan P."/>
            <person name="Buyck B."/>
            <person name="Bense V."/>
            <person name="Catcheside P."/>
            <person name="Chovatia M."/>
            <person name="Cooper J."/>
            <person name="Damon W."/>
            <person name="Desjardin D."/>
            <person name="Finy P."/>
            <person name="Geml J."/>
            <person name="Haridas S."/>
            <person name="Hughes K."/>
            <person name="Justo A."/>
            <person name="Karasinski D."/>
            <person name="Kautmanova I."/>
            <person name="Kiss B."/>
            <person name="Kocsube S."/>
            <person name="Kotiranta H."/>
            <person name="LaButti K.M."/>
            <person name="Lechner B.E."/>
            <person name="Liimatainen K."/>
            <person name="Lipzen A."/>
            <person name="Lukacs Z."/>
            <person name="Mihaltcheva S."/>
            <person name="Morgado L.N."/>
            <person name="Niskanen T."/>
            <person name="Noordeloos M.E."/>
            <person name="Ohm R.A."/>
            <person name="Ortiz-Santana B."/>
            <person name="Ovrebo C."/>
            <person name="Racz N."/>
            <person name="Riley R."/>
            <person name="Savchenko A."/>
            <person name="Shiryaev A."/>
            <person name="Soop K."/>
            <person name="Spirin V."/>
            <person name="Szebenyi C."/>
            <person name="Tomsovsky M."/>
            <person name="Tulloss R.E."/>
            <person name="Uehling J."/>
            <person name="Grigoriev I.V."/>
            <person name="Vagvolgyi C."/>
            <person name="Papp T."/>
            <person name="Martin F.M."/>
            <person name="Miettinen O."/>
            <person name="Hibbett D.S."/>
            <person name="Nagy L.G."/>
        </authorList>
    </citation>
    <scope>NUCLEOTIDE SEQUENCE [LARGE SCALE GENOMIC DNA]</scope>
    <source>
        <strain evidence="15 16">OMC1185</strain>
    </source>
</reference>
<dbReference type="InterPro" id="IPR036400">
    <property type="entry name" value="Cyt_B5-like_heme/steroid_sf"/>
</dbReference>
<dbReference type="FunFam" id="3.10.120.10:FF:000002">
    <property type="entry name" value="Cytochrome b5 type B"/>
    <property type="match status" value="1"/>
</dbReference>
<dbReference type="Gene3D" id="3.10.120.10">
    <property type="entry name" value="Cytochrome b5-like heme/steroid binding domain"/>
    <property type="match status" value="1"/>
</dbReference>
<keyword evidence="8" id="KW-0249">Electron transport</keyword>
<evidence type="ECO:0000313" key="16">
    <source>
        <dbReference type="Proteomes" id="UP000305948"/>
    </source>
</evidence>
<dbReference type="InterPro" id="IPR018506">
    <property type="entry name" value="Cyt_B5_heme-BS"/>
</dbReference>
<evidence type="ECO:0000256" key="3">
    <source>
        <dbReference type="ARBA" id="ARBA00022617"/>
    </source>
</evidence>
<dbReference type="PANTHER" id="PTHR19359:SF150">
    <property type="entry name" value="CYTOCHROME B5"/>
    <property type="match status" value="1"/>
</dbReference>
<dbReference type="STRING" id="5364.A0A5C3NCG9"/>
<comment type="similarity">
    <text evidence="12 13">Belongs to the cytochrome b5 family.</text>
</comment>
<name>A0A5C3NCG9_9AGAM</name>
<keyword evidence="3 13" id="KW-0349">Heme</keyword>
<dbReference type="InterPro" id="IPR050668">
    <property type="entry name" value="Cytochrome_b5"/>
</dbReference>
<dbReference type="GO" id="GO:0020037">
    <property type="term" value="F:heme binding"/>
    <property type="evidence" value="ECO:0007669"/>
    <property type="project" value="UniProtKB-UniRule"/>
</dbReference>
<protein>
    <submittedName>
        <fullName evidence="15">Cytochrome b5</fullName>
    </submittedName>
</protein>
<dbReference type="SUPFAM" id="SSF55856">
    <property type="entry name" value="Cytochrome b5-like heme/steroid binding domain"/>
    <property type="match status" value="1"/>
</dbReference>
<comment type="subcellular location">
    <subcellularLocation>
        <location evidence="1">Endoplasmic reticulum membrane</location>
        <topology evidence="1">Single-pass membrane protein</topology>
        <orientation evidence="1">Cytoplasmic side</orientation>
    </subcellularLocation>
    <subcellularLocation>
        <location evidence="11">Microsome membrane</location>
        <topology evidence="11">Single-pass membrane protein</topology>
        <orientation evidence="11">Cytoplasmic side</orientation>
    </subcellularLocation>
</comment>
<sequence>MAKTVSLEELKQHTNKEKLYLLVSGKVYDVTSFIDEHPGGDEVMLAEAGKDATEAFEDVGHSDEARAMMPGMLVGDFGSLEELKNSVKSKVAGASPTFEGAVQSGSNVMYFIPLSLLVAYFAWRFYSSS</sequence>
<dbReference type="Pfam" id="PF00173">
    <property type="entry name" value="Cyt-b5"/>
    <property type="match status" value="1"/>
</dbReference>
<evidence type="ECO:0000256" key="4">
    <source>
        <dbReference type="ARBA" id="ARBA00022692"/>
    </source>
</evidence>
<dbReference type="OrthoDB" id="260519at2759"/>
<evidence type="ECO:0000256" key="11">
    <source>
        <dbReference type="ARBA" id="ARBA00037877"/>
    </source>
</evidence>
<accession>A0A5C3NCG9</accession>
<evidence type="ECO:0000256" key="9">
    <source>
        <dbReference type="ARBA" id="ARBA00023004"/>
    </source>
</evidence>
<keyword evidence="6" id="KW-0256">Endoplasmic reticulum</keyword>
<dbReference type="SMART" id="SM01117">
    <property type="entry name" value="Cyt-b5"/>
    <property type="match status" value="1"/>
</dbReference>
<organism evidence="15 16">
    <name type="scientific">Heliocybe sulcata</name>
    <dbReference type="NCBI Taxonomy" id="5364"/>
    <lineage>
        <taxon>Eukaryota</taxon>
        <taxon>Fungi</taxon>
        <taxon>Dikarya</taxon>
        <taxon>Basidiomycota</taxon>
        <taxon>Agaricomycotina</taxon>
        <taxon>Agaricomycetes</taxon>
        <taxon>Gloeophyllales</taxon>
        <taxon>Gloeophyllaceae</taxon>
        <taxon>Heliocybe</taxon>
    </lineage>
</organism>
<evidence type="ECO:0000259" key="14">
    <source>
        <dbReference type="PROSITE" id="PS50255"/>
    </source>
</evidence>
<dbReference type="InterPro" id="IPR001199">
    <property type="entry name" value="Cyt_B5-like_heme/steroid-bd"/>
</dbReference>
<keyword evidence="2" id="KW-0813">Transport</keyword>
<dbReference type="PANTHER" id="PTHR19359">
    <property type="entry name" value="CYTOCHROME B5"/>
    <property type="match status" value="1"/>
</dbReference>
<dbReference type="AlphaFoldDB" id="A0A5C3NCG9"/>
<feature type="domain" description="Cytochrome b5 heme-binding" evidence="14">
    <location>
        <begin position="2"/>
        <end position="78"/>
    </location>
</feature>
<evidence type="ECO:0000256" key="12">
    <source>
        <dbReference type="ARBA" id="ARBA00038168"/>
    </source>
</evidence>
<evidence type="ECO:0000256" key="7">
    <source>
        <dbReference type="ARBA" id="ARBA00022848"/>
    </source>
</evidence>
<keyword evidence="5 13" id="KW-0479">Metal-binding</keyword>
<proteinExistence type="inferred from homology"/>
<dbReference type="GO" id="GO:0046872">
    <property type="term" value="F:metal ion binding"/>
    <property type="evidence" value="ECO:0007669"/>
    <property type="project" value="UniProtKB-UniRule"/>
</dbReference>